<evidence type="ECO:0000313" key="2">
    <source>
        <dbReference type="Proteomes" id="UP001232163"/>
    </source>
</evidence>
<comment type="caution">
    <text evidence="1">The sequence shown here is derived from an EMBL/GenBank/DDBJ whole genome shotgun (WGS) entry which is preliminary data.</text>
</comment>
<proteinExistence type="predicted"/>
<organism evidence="1 2">
    <name type="scientific">Deinococcus enclensis</name>
    <dbReference type="NCBI Taxonomy" id="1049582"/>
    <lineage>
        <taxon>Bacteria</taxon>
        <taxon>Thermotogati</taxon>
        <taxon>Deinococcota</taxon>
        <taxon>Deinococci</taxon>
        <taxon>Deinococcales</taxon>
        <taxon>Deinococcaceae</taxon>
        <taxon>Deinococcus</taxon>
    </lineage>
</organism>
<gene>
    <name evidence="1" type="ORF">QO006_001297</name>
</gene>
<name>A0ABT9MBB0_9DEIO</name>
<protein>
    <submittedName>
        <fullName evidence="1">Transcriptional regulator with XRE-family HTH domain</fullName>
    </submittedName>
</protein>
<dbReference type="EMBL" id="JAURUR010000002">
    <property type="protein sequence ID" value="MDP9763880.1"/>
    <property type="molecule type" value="Genomic_DNA"/>
</dbReference>
<accession>A0ABT9MBB0</accession>
<dbReference type="RefSeq" id="WP_307465048.1">
    <property type="nucleotide sequence ID" value="NZ_JAURUR010000002.1"/>
</dbReference>
<evidence type="ECO:0000313" key="1">
    <source>
        <dbReference type="EMBL" id="MDP9763880.1"/>
    </source>
</evidence>
<reference evidence="1 2" key="1">
    <citation type="submission" date="2023-07" db="EMBL/GenBank/DDBJ databases">
        <title>Genomic Encyclopedia of Type Strains, Phase IV (KMG-IV): sequencing the most valuable type-strain genomes for metagenomic binning, comparative biology and taxonomic classification.</title>
        <authorList>
            <person name="Goeker M."/>
        </authorList>
    </citation>
    <scope>NUCLEOTIDE SEQUENCE [LARGE SCALE GENOMIC DNA]</scope>
    <source>
        <strain evidence="1 2">NIO-1023</strain>
    </source>
</reference>
<sequence>MGFVPSRPEWFVAVKSAEPDPRAEAHGALIKERRLDLGLNRPAFVSQMQKHGQEITPDYLNKLERGTAALARASLEVREAIRAVLGYSPEKWQELTGLYTPTPPPPRPLTDAERRGWVLPDDDDEPEIPDTLRIAAEKYGHGDNAPLAERRWLRELADLDFREEPETPEDWLAIYSRLSKLIDPKDN</sequence>
<keyword evidence="2" id="KW-1185">Reference proteome</keyword>
<dbReference type="Proteomes" id="UP001232163">
    <property type="component" value="Unassembled WGS sequence"/>
</dbReference>